<evidence type="ECO:0000256" key="9">
    <source>
        <dbReference type="ARBA" id="ARBA00022917"/>
    </source>
</evidence>
<dbReference type="Pfam" id="PF09190">
    <property type="entry name" value="DALR_2"/>
    <property type="match status" value="1"/>
</dbReference>
<evidence type="ECO:0000256" key="7">
    <source>
        <dbReference type="ARBA" id="ARBA00022833"/>
    </source>
</evidence>
<dbReference type="SMART" id="SM00840">
    <property type="entry name" value="DALR_2"/>
    <property type="match status" value="1"/>
</dbReference>
<dbReference type="PRINTS" id="PR00983">
    <property type="entry name" value="TRNASYNTHCYS"/>
</dbReference>
<feature type="binding site" evidence="12">
    <location>
        <position position="253"/>
    </location>
    <ligand>
        <name>Zn(2+)</name>
        <dbReference type="ChEBI" id="CHEBI:29105"/>
    </ligand>
</feature>
<feature type="short sequence motif" description="'HIGH' region" evidence="12">
    <location>
        <begin position="45"/>
        <end position="55"/>
    </location>
</feature>
<dbReference type="EMBL" id="BMNL01000001">
    <property type="protein sequence ID" value="GGP19420.1"/>
    <property type="molecule type" value="Genomic_DNA"/>
</dbReference>
<dbReference type="SUPFAM" id="SSF52374">
    <property type="entry name" value="Nucleotidylyl transferase"/>
    <property type="match status" value="1"/>
</dbReference>
<dbReference type="PANTHER" id="PTHR10890">
    <property type="entry name" value="CYSTEINYL-TRNA SYNTHETASE"/>
    <property type="match status" value="1"/>
</dbReference>
<evidence type="ECO:0000256" key="2">
    <source>
        <dbReference type="ARBA" id="ARBA00005594"/>
    </source>
</evidence>
<evidence type="ECO:0000256" key="3">
    <source>
        <dbReference type="ARBA" id="ARBA00022490"/>
    </source>
</evidence>
<organism evidence="14 15">
    <name type="scientific">Thermocladium modestius</name>
    <dbReference type="NCBI Taxonomy" id="62609"/>
    <lineage>
        <taxon>Archaea</taxon>
        <taxon>Thermoproteota</taxon>
        <taxon>Thermoprotei</taxon>
        <taxon>Thermoproteales</taxon>
        <taxon>Thermoproteaceae</taxon>
        <taxon>Thermocladium</taxon>
    </lineage>
</organism>
<dbReference type="GO" id="GO:0008270">
    <property type="term" value="F:zinc ion binding"/>
    <property type="evidence" value="ECO:0007669"/>
    <property type="project" value="UniProtKB-UniRule"/>
</dbReference>
<reference evidence="14" key="2">
    <citation type="submission" date="2020-09" db="EMBL/GenBank/DDBJ databases">
        <authorList>
            <person name="Sun Q."/>
            <person name="Ohkuma M."/>
        </authorList>
    </citation>
    <scope>NUCLEOTIDE SEQUENCE</scope>
    <source>
        <strain evidence="14">JCM 10088</strain>
    </source>
</reference>
<keyword evidence="9 12" id="KW-0648">Protein biosynthesis</keyword>
<evidence type="ECO:0000256" key="6">
    <source>
        <dbReference type="ARBA" id="ARBA00022741"/>
    </source>
</evidence>
<dbReference type="InterPro" id="IPR009080">
    <property type="entry name" value="tRNAsynth_Ia_anticodon-bd"/>
</dbReference>
<evidence type="ECO:0000313" key="15">
    <source>
        <dbReference type="Proteomes" id="UP000610960"/>
    </source>
</evidence>
<feature type="domain" description="Cysteinyl-tRNA synthetase class Ia DALR" evidence="13">
    <location>
        <begin position="373"/>
        <end position="436"/>
    </location>
</feature>
<dbReference type="HAMAP" id="MF_00041">
    <property type="entry name" value="Cys_tRNA_synth"/>
    <property type="match status" value="1"/>
</dbReference>
<dbReference type="PANTHER" id="PTHR10890:SF3">
    <property type="entry name" value="CYSTEINE--TRNA LIGASE, CYTOPLASMIC"/>
    <property type="match status" value="1"/>
</dbReference>
<dbReference type="Pfam" id="PF01406">
    <property type="entry name" value="tRNA-synt_1e"/>
    <property type="match status" value="1"/>
</dbReference>
<feature type="binding site" evidence="12">
    <location>
        <position position="43"/>
    </location>
    <ligand>
        <name>Zn(2+)</name>
        <dbReference type="ChEBI" id="CHEBI:29105"/>
    </ligand>
</feature>
<evidence type="ECO:0000256" key="8">
    <source>
        <dbReference type="ARBA" id="ARBA00022840"/>
    </source>
</evidence>
<proteinExistence type="inferred from homology"/>
<dbReference type="Proteomes" id="UP000610960">
    <property type="component" value="Unassembled WGS sequence"/>
</dbReference>
<dbReference type="Pfam" id="PF23493">
    <property type="entry name" value="CysS_C"/>
    <property type="match status" value="1"/>
</dbReference>
<dbReference type="Gene3D" id="1.20.120.1910">
    <property type="entry name" value="Cysteine-tRNA ligase, C-terminal anti-codon recognition domain"/>
    <property type="match status" value="1"/>
</dbReference>
<evidence type="ECO:0000256" key="10">
    <source>
        <dbReference type="ARBA" id="ARBA00023146"/>
    </source>
</evidence>
<comment type="similarity">
    <text evidence="2 12">Belongs to the class-I aminoacyl-tRNA synthetase family.</text>
</comment>
<keyword evidence="3 12" id="KW-0963">Cytoplasm</keyword>
<keyword evidence="10 12" id="KW-0030">Aminoacyl-tRNA synthetase</keyword>
<dbReference type="CDD" id="cd00672">
    <property type="entry name" value="CysRS_core"/>
    <property type="match status" value="1"/>
</dbReference>
<evidence type="ECO:0000256" key="11">
    <source>
        <dbReference type="ARBA" id="ARBA00047398"/>
    </source>
</evidence>
<dbReference type="InterPro" id="IPR056411">
    <property type="entry name" value="CysS_C"/>
</dbReference>
<keyword evidence="5 12" id="KW-0479">Metal-binding</keyword>
<comment type="caution">
    <text evidence="14">The sequence shown here is derived from an EMBL/GenBank/DDBJ whole genome shotgun (WGS) entry which is preliminary data.</text>
</comment>
<protein>
    <recommendedName>
        <fullName evidence="12">Cysteine--tRNA ligase</fullName>
        <ecNumber evidence="12">6.1.1.16</ecNumber>
    </recommendedName>
    <alternativeName>
        <fullName evidence="12">Cysteinyl-tRNA synthetase</fullName>
        <shortName evidence="12">CysRS</shortName>
    </alternativeName>
</protein>
<feature type="binding site" evidence="12">
    <location>
        <position position="257"/>
    </location>
    <ligand>
        <name>Zn(2+)</name>
        <dbReference type="ChEBI" id="CHEBI:29105"/>
    </ligand>
</feature>
<dbReference type="SUPFAM" id="SSF47323">
    <property type="entry name" value="Anticodon-binding domain of a subclass of class I aminoacyl-tRNA synthetases"/>
    <property type="match status" value="1"/>
</dbReference>
<feature type="short sequence motif" description="'KMSKS' region" evidence="12">
    <location>
        <begin position="286"/>
        <end position="290"/>
    </location>
</feature>
<reference evidence="14" key="1">
    <citation type="journal article" date="2014" name="Int. J. Syst. Evol. Microbiol.">
        <title>Complete genome sequence of Corynebacterium casei LMG S-19264T (=DSM 44701T), isolated from a smear-ripened cheese.</title>
        <authorList>
            <consortium name="US DOE Joint Genome Institute (JGI-PGF)"/>
            <person name="Walter F."/>
            <person name="Albersmeier A."/>
            <person name="Kalinowski J."/>
            <person name="Ruckert C."/>
        </authorList>
    </citation>
    <scope>NUCLEOTIDE SEQUENCE</scope>
    <source>
        <strain evidence="14">JCM 10088</strain>
    </source>
</reference>
<comment type="cofactor">
    <cofactor evidence="12">
        <name>Zn(2+)</name>
        <dbReference type="ChEBI" id="CHEBI:29105"/>
    </cofactor>
    <text evidence="12">Binds 1 zinc ion per subunit.</text>
</comment>
<sequence length="497" mass="56471">MYGISKDKYAGAMELPLSIFNTATKSMEKVTLLKAGLARGYVCGLTPQSSMHVGHARTIVFFDVFRRYLEYLGLDTRLVTNFTDVDDKIIEKAKQEFGGEAIERWYDVPKRYIEEYFKVVDALYVRRAYAYPKVTDNIGDMIKWIEMLIRKNAAYVSNGSVYFDISRVPDYGDFSGQKIQDLEAGARVEPEPGKKGSLDFALWKAWKEGEPWWSSPWSPGRPGWHLECVTMSTKYLGAPFDFHGGGQDLIFPHHENEVAIARIAFGVKYFAKYWMHVGYVTMGGEKMSKSVGNVITAKEALSRHDGEALRLYYMMTHYRKPMEFTVEGLDSVQATLRGLYASYDYVVQLINEARDEGGTDDELVKTAVDYMIKIEQALNDDMNTPQAVSNLVSLSNYVNSQVLYKGDKLTKYALSTVLNVLGYAGQIFGIFNRTMLPPKLVDAVNAMIKVRQRLREAKLFDAADEIRRELEDMGVVINDAGKRTYWFIDREKLSPAS</sequence>
<keyword evidence="6 12" id="KW-0547">Nucleotide-binding</keyword>
<dbReference type="NCBIfam" id="TIGR00435">
    <property type="entry name" value="cysS"/>
    <property type="match status" value="1"/>
</dbReference>
<feature type="binding site" evidence="12">
    <location>
        <position position="289"/>
    </location>
    <ligand>
        <name>ATP</name>
        <dbReference type="ChEBI" id="CHEBI:30616"/>
    </ligand>
</feature>
<evidence type="ECO:0000256" key="1">
    <source>
        <dbReference type="ARBA" id="ARBA00004496"/>
    </source>
</evidence>
<dbReference type="InterPro" id="IPR015273">
    <property type="entry name" value="Cys-tRNA-synt_Ia_DALR"/>
</dbReference>
<evidence type="ECO:0000256" key="4">
    <source>
        <dbReference type="ARBA" id="ARBA00022598"/>
    </source>
</evidence>
<dbReference type="InterPro" id="IPR024909">
    <property type="entry name" value="Cys-tRNA/MSH_ligase"/>
</dbReference>
<comment type="catalytic activity">
    <reaction evidence="11 12">
        <text>tRNA(Cys) + L-cysteine + ATP = L-cysteinyl-tRNA(Cys) + AMP + diphosphate</text>
        <dbReference type="Rhea" id="RHEA:17773"/>
        <dbReference type="Rhea" id="RHEA-COMP:9661"/>
        <dbReference type="Rhea" id="RHEA-COMP:9679"/>
        <dbReference type="ChEBI" id="CHEBI:30616"/>
        <dbReference type="ChEBI" id="CHEBI:33019"/>
        <dbReference type="ChEBI" id="CHEBI:35235"/>
        <dbReference type="ChEBI" id="CHEBI:78442"/>
        <dbReference type="ChEBI" id="CHEBI:78517"/>
        <dbReference type="ChEBI" id="CHEBI:456215"/>
        <dbReference type="EC" id="6.1.1.16"/>
    </reaction>
</comment>
<evidence type="ECO:0000259" key="13">
    <source>
        <dbReference type="SMART" id="SM00840"/>
    </source>
</evidence>
<gene>
    <name evidence="12" type="primary">cysS</name>
    <name evidence="14" type="ORF">GCM10007981_03030</name>
</gene>
<evidence type="ECO:0000256" key="5">
    <source>
        <dbReference type="ARBA" id="ARBA00022723"/>
    </source>
</evidence>
<keyword evidence="8 12" id="KW-0067">ATP-binding</keyword>
<dbReference type="Gene3D" id="3.40.50.620">
    <property type="entry name" value="HUPs"/>
    <property type="match status" value="1"/>
</dbReference>
<evidence type="ECO:0000256" key="12">
    <source>
        <dbReference type="HAMAP-Rule" id="MF_00041"/>
    </source>
</evidence>
<dbReference type="GO" id="GO:0005524">
    <property type="term" value="F:ATP binding"/>
    <property type="evidence" value="ECO:0007669"/>
    <property type="project" value="UniProtKB-UniRule"/>
</dbReference>
<keyword evidence="4 12" id="KW-0436">Ligase</keyword>
<feature type="binding site" evidence="12">
    <location>
        <position position="228"/>
    </location>
    <ligand>
        <name>Zn(2+)</name>
        <dbReference type="ChEBI" id="CHEBI:29105"/>
    </ligand>
</feature>
<dbReference type="GO" id="GO:0006423">
    <property type="term" value="P:cysteinyl-tRNA aminoacylation"/>
    <property type="evidence" value="ECO:0007669"/>
    <property type="project" value="UniProtKB-UniRule"/>
</dbReference>
<dbReference type="GO" id="GO:0004817">
    <property type="term" value="F:cysteine-tRNA ligase activity"/>
    <property type="evidence" value="ECO:0007669"/>
    <property type="project" value="UniProtKB-UniRule"/>
</dbReference>
<dbReference type="GO" id="GO:0005737">
    <property type="term" value="C:cytoplasm"/>
    <property type="evidence" value="ECO:0007669"/>
    <property type="project" value="UniProtKB-SubCell"/>
</dbReference>
<dbReference type="InterPro" id="IPR015803">
    <property type="entry name" value="Cys-tRNA-ligase"/>
</dbReference>
<dbReference type="InterPro" id="IPR014729">
    <property type="entry name" value="Rossmann-like_a/b/a_fold"/>
</dbReference>
<dbReference type="EC" id="6.1.1.16" evidence="12"/>
<dbReference type="AlphaFoldDB" id="A0A830GW22"/>
<evidence type="ECO:0000313" key="14">
    <source>
        <dbReference type="EMBL" id="GGP19420.1"/>
    </source>
</evidence>
<dbReference type="InterPro" id="IPR032678">
    <property type="entry name" value="tRNA-synt_1_cat_dom"/>
</dbReference>
<accession>A0A830GW22</accession>
<keyword evidence="7 12" id="KW-0862">Zinc</keyword>
<comment type="subcellular location">
    <subcellularLocation>
        <location evidence="1 12">Cytoplasm</location>
    </subcellularLocation>
</comment>
<keyword evidence="15" id="KW-1185">Reference proteome</keyword>
<name>A0A830GW22_9CREN</name>